<reference evidence="3" key="1">
    <citation type="submission" date="2021-03" db="EMBL/GenBank/DDBJ databases">
        <title>Roseibium sp. CAU 1637 isolated from Incheon.</title>
        <authorList>
            <person name="Kim W."/>
        </authorList>
    </citation>
    <scope>NUCLEOTIDE SEQUENCE</scope>
    <source>
        <strain evidence="3">CAU 1637</strain>
    </source>
</reference>
<evidence type="ECO:0000313" key="3">
    <source>
        <dbReference type="EMBL" id="MBO0345628.1"/>
    </source>
</evidence>
<dbReference type="PANTHER" id="PTHR30204:SF98">
    <property type="entry name" value="HTH-TYPE TRANSCRIPTIONAL REGULATOR ADHR"/>
    <property type="match status" value="1"/>
</dbReference>
<dbReference type="Proteomes" id="UP000664779">
    <property type="component" value="Unassembled WGS sequence"/>
</dbReference>
<dbReference type="GO" id="GO:0003700">
    <property type="term" value="F:DNA-binding transcription factor activity"/>
    <property type="evidence" value="ECO:0007669"/>
    <property type="project" value="InterPro"/>
</dbReference>
<dbReference type="SMART" id="SM00422">
    <property type="entry name" value="HTH_MERR"/>
    <property type="match status" value="1"/>
</dbReference>
<dbReference type="RefSeq" id="WP_206940433.1">
    <property type="nucleotide sequence ID" value="NZ_JAFLNF010000004.1"/>
</dbReference>
<accession>A0A939ENH4</accession>
<evidence type="ECO:0000256" key="1">
    <source>
        <dbReference type="ARBA" id="ARBA00023125"/>
    </source>
</evidence>
<dbReference type="PANTHER" id="PTHR30204">
    <property type="entry name" value="REDOX-CYCLING DRUG-SENSING TRANSCRIPTIONAL ACTIVATOR SOXR"/>
    <property type="match status" value="1"/>
</dbReference>
<gene>
    <name evidence="3" type="ORF">J0X15_10395</name>
</gene>
<keyword evidence="4" id="KW-1185">Reference proteome</keyword>
<dbReference type="AlphaFoldDB" id="A0A939ENH4"/>
<dbReference type="GO" id="GO:0003677">
    <property type="term" value="F:DNA binding"/>
    <property type="evidence" value="ECO:0007669"/>
    <property type="project" value="UniProtKB-KW"/>
</dbReference>
<dbReference type="CDD" id="cd01109">
    <property type="entry name" value="HTH_YyaN"/>
    <property type="match status" value="1"/>
</dbReference>
<dbReference type="InterPro" id="IPR009061">
    <property type="entry name" value="DNA-bd_dom_put_sf"/>
</dbReference>
<feature type="domain" description="HTH merR-type" evidence="2">
    <location>
        <begin position="1"/>
        <end position="68"/>
    </location>
</feature>
<sequence length="119" mass="13597">MKISEASGECGLSPDTIRFYEKSGLVQIARGADGLRRFSPENVEWLTLLYWLRQTGMPMKVMHRFASLYQQGAETIGDRTALLLQHAEHLRTRRQELDCCELVLAHKVSTYEALERSIA</sequence>
<keyword evidence="1" id="KW-0238">DNA-binding</keyword>
<dbReference type="Pfam" id="PF13411">
    <property type="entry name" value="MerR_1"/>
    <property type="match status" value="1"/>
</dbReference>
<evidence type="ECO:0000259" key="2">
    <source>
        <dbReference type="PROSITE" id="PS50937"/>
    </source>
</evidence>
<dbReference type="InterPro" id="IPR000551">
    <property type="entry name" value="MerR-type_HTH_dom"/>
</dbReference>
<evidence type="ECO:0000313" key="4">
    <source>
        <dbReference type="Proteomes" id="UP000664779"/>
    </source>
</evidence>
<protein>
    <submittedName>
        <fullName evidence="3">MerR family transcriptional regulator</fullName>
    </submittedName>
</protein>
<dbReference type="PROSITE" id="PS00552">
    <property type="entry name" value="HTH_MERR_1"/>
    <property type="match status" value="1"/>
</dbReference>
<dbReference type="EMBL" id="JAFLNF010000004">
    <property type="protein sequence ID" value="MBO0345628.1"/>
    <property type="molecule type" value="Genomic_DNA"/>
</dbReference>
<dbReference type="PROSITE" id="PS50937">
    <property type="entry name" value="HTH_MERR_2"/>
    <property type="match status" value="1"/>
</dbReference>
<proteinExistence type="predicted"/>
<dbReference type="SUPFAM" id="SSF46955">
    <property type="entry name" value="Putative DNA-binding domain"/>
    <property type="match status" value="1"/>
</dbReference>
<dbReference type="Gene3D" id="1.10.1660.10">
    <property type="match status" value="1"/>
</dbReference>
<name>A0A939ENH4_9HYPH</name>
<dbReference type="InterPro" id="IPR047057">
    <property type="entry name" value="MerR_fam"/>
</dbReference>
<comment type="caution">
    <text evidence="3">The sequence shown here is derived from an EMBL/GenBank/DDBJ whole genome shotgun (WGS) entry which is preliminary data.</text>
</comment>
<organism evidence="3 4">
    <name type="scientific">Roseibium limicola</name>
    <dbReference type="NCBI Taxonomy" id="2816037"/>
    <lineage>
        <taxon>Bacteria</taxon>
        <taxon>Pseudomonadati</taxon>
        <taxon>Pseudomonadota</taxon>
        <taxon>Alphaproteobacteria</taxon>
        <taxon>Hyphomicrobiales</taxon>
        <taxon>Stappiaceae</taxon>
        <taxon>Roseibium</taxon>
    </lineage>
</organism>